<keyword evidence="1" id="KW-0472">Membrane</keyword>
<keyword evidence="1" id="KW-0812">Transmembrane</keyword>
<dbReference type="EMBL" id="JYDR01000019">
    <property type="protein sequence ID" value="KRY75279.1"/>
    <property type="molecule type" value="Genomic_DNA"/>
</dbReference>
<dbReference type="EMBL" id="JYDS01000015">
    <property type="protein sequence ID" value="KRZ32627.1"/>
    <property type="molecule type" value="Genomic_DNA"/>
</dbReference>
<feature type="transmembrane region" description="Helical" evidence="1">
    <location>
        <begin position="21"/>
        <end position="40"/>
    </location>
</feature>
<name>A0A0V1ENC2_TRIPS</name>
<dbReference type="Proteomes" id="UP000054632">
    <property type="component" value="Unassembled WGS sequence"/>
</dbReference>
<evidence type="ECO:0000313" key="4">
    <source>
        <dbReference type="Proteomes" id="UP000054632"/>
    </source>
</evidence>
<sequence>LLCWWFSMNSKHRVRFTSYSKYCSFLGLTLIFVAALTPSWEVLIHSNSVDKIRDRGLFYAYWFHPPPGDVPLPRMVNYPAFEFLLIDDRPMNAHAPAYDNISYTSALLLMIGFVLASLKLATPVSPYNLGLIALHFILSLLASLFTFGAVAFYYFMMPEVPSAYTLDKCVTTRYGYSFFTCAFGTLLLIIAMIFQTAQIIYVIFHPEKWSIPTVYIATLRTPVRENKQLPFTRT</sequence>
<evidence type="ECO:0000313" key="3">
    <source>
        <dbReference type="EMBL" id="KRZ32627.1"/>
    </source>
</evidence>
<feature type="transmembrane region" description="Helical" evidence="1">
    <location>
        <begin position="133"/>
        <end position="156"/>
    </location>
</feature>
<dbReference type="AlphaFoldDB" id="A0A0V1ENC2"/>
<organism evidence="2 4">
    <name type="scientific">Trichinella pseudospiralis</name>
    <name type="common">Parasitic roundworm</name>
    <dbReference type="NCBI Taxonomy" id="6337"/>
    <lineage>
        <taxon>Eukaryota</taxon>
        <taxon>Metazoa</taxon>
        <taxon>Ecdysozoa</taxon>
        <taxon>Nematoda</taxon>
        <taxon>Enoplea</taxon>
        <taxon>Dorylaimia</taxon>
        <taxon>Trichinellida</taxon>
        <taxon>Trichinellidae</taxon>
        <taxon>Trichinella</taxon>
    </lineage>
</organism>
<evidence type="ECO:0000256" key="1">
    <source>
        <dbReference type="SAM" id="Phobius"/>
    </source>
</evidence>
<feature type="transmembrane region" description="Helical" evidence="1">
    <location>
        <begin position="101"/>
        <end position="121"/>
    </location>
</feature>
<feature type="non-terminal residue" evidence="2">
    <location>
        <position position="1"/>
    </location>
</feature>
<proteinExistence type="predicted"/>
<feature type="transmembrane region" description="Helical" evidence="1">
    <location>
        <begin position="176"/>
        <end position="204"/>
    </location>
</feature>
<protein>
    <submittedName>
        <fullName evidence="2">Uncharacterized protein</fullName>
    </submittedName>
</protein>
<evidence type="ECO:0000313" key="2">
    <source>
        <dbReference type="EMBL" id="KRY75279.1"/>
    </source>
</evidence>
<dbReference type="Proteomes" id="UP000054805">
    <property type="component" value="Unassembled WGS sequence"/>
</dbReference>
<evidence type="ECO:0000313" key="5">
    <source>
        <dbReference type="Proteomes" id="UP000054805"/>
    </source>
</evidence>
<comment type="caution">
    <text evidence="2">The sequence shown here is derived from an EMBL/GenBank/DDBJ whole genome shotgun (WGS) entry which is preliminary data.</text>
</comment>
<dbReference type="Gene3D" id="1.20.140.150">
    <property type="match status" value="1"/>
</dbReference>
<reference evidence="4 5" key="1">
    <citation type="submission" date="2015-01" db="EMBL/GenBank/DDBJ databases">
        <title>Evolution of Trichinella species and genotypes.</title>
        <authorList>
            <person name="Korhonen P.K."/>
            <person name="Edoardo P."/>
            <person name="Giuseppe L.R."/>
            <person name="Gasser R.B."/>
        </authorList>
    </citation>
    <scope>NUCLEOTIDE SEQUENCE [LARGE SCALE GENOMIC DNA]</scope>
    <source>
        <strain evidence="2">ISS13</strain>
        <strain evidence="3">ISS588</strain>
    </source>
</reference>
<keyword evidence="5" id="KW-1185">Reference proteome</keyword>
<accession>A0A0V1ENC2</accession>
<keyword evidence="1" id="KW-1133">Transmembrane helix</keyword>
<gene>
    <name evidence="2" type="ORF">T4A_4714</name>
    <name evidence="3" type="ORF">T4B_2806</name>
</gene>